<gene>
    <name evidence="1" type="primary">ERCC6_11</name>
    <name evidence="1" type="ORF">PHYPSEUDO_009137</name>
</gene>
<proteinExistence type="predicted"/>
<dbReference type="OrthoDB" id="112536at2759"/>
<protein>
    <submittedName>
        <fullName evidence="1">DNA excision repair protein ERCC-6</fullName>
    </submittedName>
</protein>
<dbReference type="Proteomes" id="UP000694044">
    <property type="component" value="Unassembled WGS sequence"/>
</dbReference>
<comment type="caution">
    <text evidence="1">The sequence shown here is derived from an EMBL/GenBank/DDBJ whole genome shotgun (WGS) entry which is preliminary data.</text>
</comment>
<evidence type="ECO:0000313" key="2">
    <source>
        <dbReference type="Proteomes" id="UP000694044"/>
    </source>
</evidence>
<dbReference type="EMBL" id="JAGDFM010000377">
    <property type="protein sequence ID" value="KAG7379042.1"/>
    <property type="molecule type" value="Genomic_DNA"/>
</dbReference>
<dbReference type="PANTHER" id="PTHR46586:SF3">
    <property type="entry name" value="ANKYRIN REPEAT-CONTAINING PROTEIN"/>
    <property type="match status" value="1"/>
</dbReference>
<name>A0A8T1VCR9_9STRA</name>
<dbReference type="InterPro" id="IPR052050">
    <property type="entry name" value="SecEffector_AnkRepeat"/>
</dbReference>
<accession>A0A8T1VCR9</accession>
<dbReference type="PANTHER" id="PTHR46586">
    <property type="entry name" value="ANKYRIN REPEAT-CONTAINING PROTEIN"/>
    <property type="match status" value="1"/>
</dbReference>
<organism evidence="1 2">
    <name type="scientific">Phytophthora pseudosyringae</name>
    <dbReference type="NCBI Taxonomy" id="221518"/>
    <lineage>
        <taxon>Eukaryota</taxon>
        <taxon>Sar</taxon>
        <taxon>Stramenopiles</taxon>
        <taxon>Oomycota</taxon>
        <taxon>Peronosporomycetes</taxon>
        <taxon>Peronosporales</taxon>
        <taxon>Peronosporaceae</taxon>
        <taxon>Phytophthora</taxon>
    </lineage>
</organism>
<sequence>MARVSQFVTLVLRRPAPADAIPPLAELVTRFLGPSPNLSLQYACELGSTDLMDWIWACSSLFLLTPTPGWSLCSVLQSDKHYYQWQFSKCVEYAAKRGDTKLLTWLYGHFTECRVPQRAVRAAVGNGHLPVLQFLLKHDLGVDCTEDSGPTIKKKRVETDVRPRMKHASRDEFDHGDDAIEGVVREALGIGAIEFAESVVPEGTNVLDYAVDCKRVKVIERLVEGGYFEQNHFSAAGSIAKLARADRLDLTERISTQQNLPPDHSDFWGMDWLQALSTACQRGNMALLQWLVEHPMGMISSKGRYPLEED</sequence>
<keyword evidence="2" id="KW-1185">Reference proteome</keyword>
<reference evidence="1" key="1">
    <citation type="submission" date="2021-02" db="EMBL/GenBank/DDBJ databases">
        <authorList>
            <person name="Palmer J.M."/>
        </authorList>
    </citation>
    <scope>NUCLEOTIDE SEQUENCE</scope>
    <source>
        <strain evidence="1">SCRP734</strain>
    </source>
</reference>
<dbReference type="AlphaFoldDB" id="A0A8T1VCR9"/>
<evidence type="ECO:0000313" key="1">
    <source>
        <dbReference type="EMBL" id="KAG7379042.1"/>
    </source>
</evidence>